<dbReference type="AlphaFoldDB" id="A0A3B0WDI5"/>
<name>A0A3B0WDI5_9ZZZZ</name>
<evidence type="ECO:0008006" key="2">
    <source>
        <dbReference type="Google" id="ProtNLM"/>
    </source>
</evidence>
<evidence type="ECO:0000313" key="1">
    <source>
        <dbReference type="EMBL" id="VAW50470.1"/>
    </source>
</evidence>
<dbReference type="InterPro" id="IPR021383">
    <property type="entry name" value="DUF3015"/>
</dbReference>
<reference evidence="1" key="1">
    <citation type="submission" date="2018-06" db="EMBL/GenBank/DDBJ databases">
        <authorList>
            <person name="Zhirakovskaya E."/>
        </authorList>
    </citation>
    <scope>NUCLEOTIDE SEQUENCE</scope>
</reference>
<proteinExistence type="predicted"/>
<accession>A0A3B0WDI5</accession>
<dbReference type="EMBL" id="UOFD01000014">
    <property type="protein sequence ID" value="VAW50470.1"/>
    <property type="molecule type" value="Genomic_DNA"/>
</dbReference>
<gene>
    <name evidence="1" type="ORF">MNBD_GAMMA06-1593</name>
</gene>
<sequence length="159" mass="16444">MKKIFAGLALLSVSSTAIAVAPGGENCGWGNMLFEGQSGLGSHFLASTTNGTSGNNTFGMTTGTNGCSTSGTLTYGGTSMVGSIMGEFSEDVAAGEGDAMDTVAVIYGVEKQDRDIFAKVMHENFAVIFPNEDVTSTEMIASIEEVMKANPTLSKYIVA</sequence>
<dbReference type="Pfam" id="PF11220">
    <property type="entry name" value="DUF3015"/>
    <property type="match status" value="1"/>
</dbReference>
<protein>
    <recommendedName>
        <fullName evidence="2">DUF3015 domain-containing protein</fullName>
    </recommendedName>
</protein>
<organism evidence="1">
    <name type="scientific">hydrothermal vent metagenome</name>
    <dbReference type="NCBI Taxonomy" id="652676"/>
    <lineage>
        <taxon>unclassified sequences</taxon>
        <taxon>metagenomes</taxon>
        <taxon>ecological metagenomes</taxon>
    </lineage>
</organism>